<keyword evidence="5 7" id="KW-1133">Transmembrane helix</keyword>
<dbReference type="GO" id="GO:0055085">
    <property type="term" value="P:transmembrane transport"/>
    <property type="evidence" value="ECO:0007669"/>
    <property type="project" value="InterPro"/>
</dbReference>
<keyword evidence="4 7" id="KW-0812">Transmembrane</keyword>
<feature type="transmembrane region" description="Helical" evidence="7">
    <location>
        <begin position="100"/>
        <end position="120"/>
    </location>
</feature>
<evidence type="ECO:0000256" key="3">
    <source>
        <dbReference type="ARBA" id="ARBA00022475"/>
    </source>
</evidence>
<evidence type="ECO:0000313" key="9">
    <source>
        <dbReference type="EMBL" id="TWP46268.1"/>
    </source>
</evidence>
<reference evidence="9 10" key="1">
    <citation type="submission" date="2019-07" db="EMBL/GenBank/DDBJ databases">
        <title>Lentzea xizangensis sp. nov., isolated from Qinghai-Tibetan Plateau Soils.</title>
        <authorList>
            <person name="Huang J."/>
        </authorList>
    </citation>
    <scope>NUCLEOTIDE SEQUENCE [LARGE SCALE GENOMIC DNA]</scope>
    <source>
        <strain evidence="9 10">FXJ1.1311</strain>
    </source>
</reference>
<dbReference type="OrthoDB" id="5175345at2"/>
<dbReference type="AlphaFoldDB" id="A0A563EID7"/>
<keyword evidence="3" id="KW-1003">Cell membrane</keyword>
<dbReference type="InterPro" id="IPR035906">
    <property type="entry name" value="MetI-like_sf"/>
</dbReference>
<protein>
    <submittedName>
        <fullName evidence="9">Carbohydrate ABC transporter permease</fullName>
    </submittedName>
</protein>
<feature type="domain" description="ABC transmembrane type-1" evidence="8">
    <location>
        <begin position="96"/>
        <end position="288"/>
    </location>
</feature>
<feature type="transmembrane region" description="Helical" evidence="7">
    <location>
        <begin position="132"/>
        <end position="153"/>
    </location>
</feature>
<evidence type="ECO:0000256" key="6">
    <source>
        <dbReference type="ARBA" id="ARBA00023136"/>
    </source>
</evidence>
<gene>
    <name evidence="9" type="ORF">FKR81_36645</name>
</gene>
<evidence type="ECO:0000256" key="5">
    <source>
        <dbReference type="ARBA" id="ARBA00022989"/>
    </source>
</evidence>
<feature type="transmembrane region" description="Helical" evidence="7">
    <location>
        <begin position="267"/>
        <end position="288"/>
    </location>
</feature>
<comment type="similarity">
    <text evidence="7">Belongs to the binding-protein-dependent transport system permease family.</text>
</comment>
<dbReference type="PANTHER" id="PTHR43744">
    <property type="entry name" value="ABC TRANSPORTER PERMEASE PROTEIN MG189-RELATED-RELATED"/>
    <property type="match status" value="1"/>
</dbReference>
<evidence type="ECO:0000259" key="8">
    <source>
        <dbReference type="PROSITE" id="PS50928"/>
    </source>
</evidence>
<accession>A0A563EID7</accession>
<keyword evidence="10" id="KW-1185">Reference proteome</keyword>
<dbReference type="GO" id="GO:0005886">
    <property type="term" value="C:plasma membrane"/>
    <property type="evidence" value="ECO:0007669"/>
    <property type="project" value="UniProtKB-SubCell"/>
</dbReference>
<feature type="transmembrane region" description="Helical" evidence="7">
    <location>
        <begin position="32"/>
        <end position="53"/>
    </location>
</feature>
<dbReference type="PROSITE" id="PS50928">
    <property type="entry name" value="ABC_TM1"/>
    <property type="match status" value="1"/>
</dbReference>
<feature type="transmembrane region" description="Helical" evidence="7">
    <location>
        <begin position="211"/>
        <end position="233"/>
    </location>
</feature>
<dbReference type="InterPro" id="IPR000515">
    <property type="entry name" value="MetI-like"/>
</dbReference>
<evidence type="ECO:0000256" key="1">
    <source>
        <dbReference type="ARBA" id="ARBA00004651"/>
    </source>
</evidence>
<dbReference type="Pfam" id="PF00528">
    <property type="entry name" value="BPD_transp_1"/>
    <property type="match status" value="1"/>
</dbReference>
<evidence type="ECO:0000256" key="4">
    <source>
        <dbReference type="ARBA" id="ARBA00022692"/>
    </source>
</evidence>
<evidence type="ECO:0000256" key="2">
    <source>
        <dbReference type="ARBA" id="ARBA00022448"/>
    </source>
</evidence>
<comment type="subcellular location">
    <subcellularLocation>
        <location evidence="1 7">Cell membrane</location>
        <topology evidence="1 7">Multi-pass membrane protein</topology>
    </subcellularLocation>
</comment>
<organism evidence="9 10">
    <name type="scientific">Lentzea tibetensis</name>
    <dbReference type="NCBI Taxonomy" id="2591470"/>
    <lineage>
        <taxon>Bacteria</taxon>
        <taxon>Bacillati</taxon>
        <taxon>Actinomycetota</taxon>
        <taxon>Actinomycetes</taxon>
        <taxon>Pseudonocardiales</taxon>
        <taxon>Pseudonocardiaceae</taxon>
        <taxon>Lentzea</taxon>
    </lineage>
</organism>
<evidence type="ECO:0000313" key="10">
    <source>
        <dbReference type="Proteomes" id="UP000316639"/>
    </source>
</evidence>
<name>A0A563EID7_9PSEU</name>
<dbReference type="EMBL" id="VOBR01000034">
    <property type="protein sequence ID" value="TWP46268.1"/>
    <property type="molecule type" value="Genomic_DNA"/>
</dbReference>
<dbReference type="SUPFAM" id="SSF161098">
    <property type="entry name" value="MetI-like"/>
    <property type="match status" value="1"/>
</dbReference>
<keyword evidence="6 7" id="KW-0472">Membrane</keyword>
<evidence type="ECO:0000256" key="7">
    <source>
        <dbReference type="RuleBase" id="RU363032"/>
    </source>
</evidence>
<comment type="caution">
    <text evidence="9">The sequence shown here is derived from an EMBL/GenBank/DDBJ whole genome shotgun (WGS) entry which is preliminary data.</text>
</comment>
<dbReference type="PANTHER" id="PTHR43744:SF6">
    <property type="entry name" value="ABC TRANSPORTER PERMEASE PROTEIN YESQ-RELATED"/>
    <property type="match status" value="1"/>
</dbReference>
<sequence length="303" mass="32974">MGAAGRHRGDHRGPVPHVEVLGVLRGRTVKRALALVLSIAALALVLYPIVWLVSASLTPVEELVANLRELFPGSITGSGYAQALDGVGGSTFWTFLTNSLVVSGGAVIGNVVSCALAAYAFARLRFRLSGALFAFSLLTIMLPAHVTLIPQYIVFQQLEFTDTFVPLILPKMLATDAFFVFLMVQFMRGIPYELDEAARIDGCGPVRNFRYVVLPLSQPALVTTAIFTFIWTWNDFFSQLIYLSSTEKYTIPLGLRLFIDQTSSSSYGAMFAMSVLSLVPIGLFFLAFQRFLVAGVATTGLKG</sequence>
<dbReference type="CDD" id="cd06261">
    <property type="entry name" value="TM_PBP2"/>
    <property type="match status" value="1"/>
</dbReference>
<proteinExistence type="inferred from homology"/>
<keyword evidence="2 7" id="KW-0813">Transport</keyword>
<dbReference type="Proteomes" id="UP000316639">
    <property type="component" value="Unassembled WGS sequence"/>
</dbReference>
<feature type="transmembrane region" description="Helical" evidence="7">
    <location>
        <begin position="173"/>
        <end position="190"/>
    </location>
</feature>
<dbReference type="Gene3D" id="1.10.3720.10">
    <property type="entry name" value="MetI-like"/>
    <property type="match status" value="1"/>
</dbReference>